<name>A0A0A8UKM7_LEGHA</name>
<dbReference type="EMBL" id="LN681225">
    <property type="protein sequence ID" value="CEK09283.1"/>
    <property type="molecule type" value="Genomic_DNA"/>
</dbReference>
<reference evidence="2" key="1">
    <citation type="submission" date="2014-09" db="EMBL/GenBank/DDBJ databases">
        <authorList>
            <person name="Gomez-Valero L."/>
        </authorList>
    </citation>
    <scope>NUCLEOTIDE SEQUENCE [LARGE SCALE GENOMIC DNA]</scope>
    <source>
        <strain evidence="2">ATCC35250</strain>
    </source>
</reference>
<evidence type="ECO:0000313" key="2">
    <source>
        <dbReference type="Proteomes" id="UP000032803"/>
    </source>
</evidence>
<dbReference type="HOGENOM" id="CLU_1223470_0_0_6"/>
<protein>
    <submittedName>
        <fullName evidence="1">Uncharacterized protein</fullName>
    </submittedName>
</protein>
<keyword evidence="2" id="KW-1185">Reference proteome</keyword>
<organism evidence="1 2">
    <name type="scientific">Legionella hackeliae</name>
    <dbReference type="NCBI Taxonomy" id="449"/>
    <lineage>
        <taxon>Bacteria</taxon>
        <taxon>Pseudomonadati</taxon>
        <taxon>Pseudomonadota</taxon>
        <taxon>Gammaproteobacteria</taxon>
        <taxon>Legionellales</taxon>
        <taxon>Legionellaceae</taxon>
        <taxon>Legionella</taxon>
    </lineage>
</organism>
<dbReference type="KEGG" id="lha:LHA_0169"/>
<sequence>MHLSTTLLILGDLQQKGKLINERSNLKGIYDDLMEILEQATDIEKESLILGEKLTACLLQELEKEQSLLELVSQLREKQTSLLQQISEKVTELQIRSLHEILKSWESLGILDRADARAVVAGTQGPRQGMIEVQYLQHYFKNQSKEDNDLVFYAEMPPQLMSQATGTMMIEYLSKELCNSLIGGLVFNDKKSMQRDILHQYAAPVIKKITENETQNASETRCPFMY</sequence>
<dbReference type="Proteomes" id="UP000032803">
    <property type="component" value="Chromosome I"/>
</dbReference>
<evidence type="ECO:0000313" key="1">
    <source>
        <dbReference type="EMBL" id="CEK09283.1"/>
    </source>
</evidence>
<proteinExistence type="predicted"/>
<gene>
    <name evidence="1" type="ORF">LHA_0169</name>
</gene>
<dbReference type="AlphaFoldDB" id="A0A0A8UKM7"/>
<accession>A0A0A8UKM7</accession>